<name>A0A6A7B1Q5_9PLEO</name>
<protein>
    <submittedName>
        <fullName evidence="1">Uncharacterized protein</fullName>
    </submittedName>
</protein>
<dbReference type="EMBL" id="MU006311">
    <property type="protein sequence ID" value="KAF2849420.1"/>
    <property type="molecule type" value="Genomic_DNA"/>
</dbReference>
<keyword evidence="2" id="KW-1185">Reference proteome</keyword>
<sequence length="282" mass="32179">MASVRSQISLVDILRPHFYEIRKSILHYISAYDAAKLERSGALLLDVRERIRYLSPIRDLLWDTDNIQKLLGSGMKLRVIGADVQALKDRLCDTKGYVRNNKHCRKLQIYLVGTFPVQGTPPPALKSMLDYSITGVRCRNRNTVDQLQLQRLRQHLLHDPEPGKEFLMSFGLPTTLDPGPNDKGSWQKVRDTPDCTVNLRVYVPCFNDRMWDEIRLSLADPFRMLGFSTCSLYTTLQTVTRLCISKNSVKKMDFTDVGCSLSTGLLEWPLAMRISVFVIGNV</sequence>
<reference evidence="1" key="1">
    <citation type="submission" date="2020-01" db="EMBL/GenBank/DDBJ databases">
        <authorList>
            <consortium name="DOE Joint Genome Institute"/>
            <person name="Haridas S."/>
            <person name="Albert R."/>
            <person name="Binder M."/>
            <person name="Bloem J."/>
            <person name="Labutti K."/>
            <person name="Salamov A."/>
            <person name="Andreopoulos B."/>
            <person name="Baker S.E."/>
            <person name="Barry K."/>
            <person name="Bills G."/>
            <person name="Bluhm B.H."/>
            <person name="Cannon C."/>
            <person name="Castanera R."/>
            <person name="Culley D.E."/>
            <person name="Daum C."/>
            <person name="Ezra D."/>
            <person name="Gonzalez J.B."/>
            <person name="Henrissat B."/>
            <person name="Kuo A."/>
            <person name="Liang C."/>
            <person name="Lipzen A."/>
            <person name="Lutzoni F."/>
            <person name="Magnuson J."/>
            <person name="Mondo S."/>
            <person name="Nolan M."/>
            <person name="Ohm R."/>
            <person name="Pangilinan J."/>
            <person name="Park H.-J."/>
            <person name="Ramirez L."/>
            <person name="Alfaro M."/>
            <person name="Sun H."/>
            <person name="Tritt A."/>
            <person name="Yoshinaga Y."/>
            <person name="Zwiers L.-H."/>
            <person name="Turgeon B.G."/>
            <person name="Goodwin S.B."/>
            <person name="Spatafora J.W."/>
            <person name="Crous P.W."/>
            <person name="Grigoriev I.V."/>
        </authorList>
    </citation>
    <scope>NUCLEOTIDE SEQUENCE</scope>
    <source>
        <strain evidence="1">IPT5</strain>
    </source>
</reference>
<proteinExistence type="predicted"/>
<accession>A0A6A7B1Q5</accession>
<gene>
    <name evidence="1" type="ORF">T440DRAFT_533451</name>
</gene>
<organism evidence="1 2">
    <name type="scientific">Plenodomus tracheiphilus IPT5</name>
    <dbReference type="NCBI Taxonomy" id="1408161"/>
    <lineage>
        <taxon>Eukaryota</taxon>
        <taxon>Fungi</taxon>
        <taxon>Dikarya</taxon>
        <taxon>Ascomycota</taxon>
        <taxon>Pezizomycotina</taxon>
        <taxon>Dothideomycetes</taxon>
        <taxon>Pleosporomycetidae</taxon>
        <taxon>Pleosporales</taxon>
        <taxon>Pleosporineae</taxon>
        <taxon>Leptosphaeriaceae</taxon>
        <taxon>Plenodomus</taxon>
    </lineage>
</organism>
<dbReference type="AlphaFoldDB" id="A0A6A7B1Q5"/>
<evidence type="ECO:0000313" key="2">
    <source>
        <dbReference type="Proteomes" id="UP000799423"/>
    </source>
</evidence>
<dbReference type="OrthoDB" id="3791002at2759"/>
<dbReference type="Proteomes" id="UP000799423">
    <property type="component" value="Unassembled WGS sequence"/>
</dbReference>
<evidence type="ECO:0000313" key="1">
    <source>
        <dbReference type="EMBL" id="KAF2849420.1"/>
    </source>
</evidence>